<keyword evidence="14" id="KW-1185">Reference proteome</keyword>
<comment type="pathway">
    <text evidence="10">Cell wall biogenesis; peptidoglycan biosynthesis.</text>
</comment>
<keyword evidence="4 10" id="KW-0808">Transferase</keyword>
<comment type="caution">
    <text evidence="10">Lacks conserved residue(s) required for the propagation of feature annotation.</text>
</comment>
<evidence type="ECO:0000256" key="3">
    <source>
        <dbReference type="ARBA" id="ARBA00022676"/>
    </source>
</evidence>
<reference evidence="13 14" key="1">
    <citation type="submission" date="2023-08" db="EMBL/GenBank/DDBJ databases">
        <title>Genome sequence of Thermaerobacter compostii strain Ins1, a spore-forming filamentous bacterium isolated from a deep geothermal reservoir.</title>
        <authorList>
            <person name="Bregnard D."/>
            <person name="Gonzalez D."/>
            <person name="Junier P."/>
        </authorList>
    </citation>
    <scope>NUCLEOTIDE SEQUENCE [LARGE SCALE GENOMIC DNA]</scope>
    <source>
        <strain evidence="13 14">Ins1</strain>
    </source>
</reference>
<feature type="domain" description="Glycosyl transferase family 28 C-terminal" evidence="12">
    <location>
        <begin position="189"/>
        <end position="358"/>
    </location>
</feature>
<gene>
    <name evidence="10 13" type="primary">murG</name>
    <name evidence="13" type="ORF">Q5761_04275</name>
</gene>
<keyword evidence="8 10" id="KW-0131">Cell cycle</keyword>
<dbReference type="Gene3D" id="3.40.50.2000">
    <property type="entry name" value="Glycogen Phosphorylase B"/>
    <property type="match status" value="2"/>
</dbReference>
<comment type="similarity">
    <text evidence="10">Belongs to the glycosyltransferase 28 family. MurG subfamily.</text>
</comment>
<sequence length="379" mass="40052">MRVLLTGGGTGGHIYPALAIAAELRRRVPGCELLYVGTREGLESRIVPRAGLSFATVSARGLMRKAPREVLAGLVALMRGLWQADRILARFRPHVVVGTGGYVAAPVALAAVRRGIPLVIQEQNAVPGATNRLLARWARAVCVPFAEAGRFFPPGTPVVVTGNPVRPEILTVRRDEARARLGIGATEPVVLVTGGSRGAERINRAALELAVAMAGWPEGVLLWASGERYHGELRMRLERRLAAAGSQPARRVRLFPYIDDMPTAYAAADLYVGRAGATTLAEITARGLPAILVPSPHVAHHEQDENARVLARAGAAVVIPDGELTGARLVALVRELLADPARLAAMARASRQLGRPDATGAIVDRILDAVGAPVSVQGG</sequence>
<evidence type="ECO:0000256" key="7">
    <source>
        <dbReference type="ARBA" id="ARBA00023136"/>
    </source>
</evidence>
<evidence type="ECO:0000313" key="13">
    <source>
        <dbReference type="EMBL" id="WPD19872.1"/>
    </source>
</evidence>
<dbReference type="PANTHER" id="PTHR21015:SF22">
    <property type="entry name" value="GLYCOSYLTRANSFERASE"/>
    <property type="match status" value="1"/>
</dbReference>
<evidence type="ECO:0000256" key="8">
    <source>
        <dbReference type="ARBA" id="ARBA00023306"/>
    </source>
</evidence>
<keyword evidence="7 10" id="KW-0472">Membrane</keyword>
<evidence type="ECO:0000313" key="14">
    <source>
        <dbReference type="Proteomes" id="UP001304683"/>
    </source>
</evidence>
<evidence type="ECO:0000259" key="11">
    <source>
        <dbReference type="Pfam" id="PF03033"/>
    </source>
</evidence>
<organism evidence="13 14">
    <name type="scientific">Thermaerobacter composti</name>
    <dbReference type="NCBI Taxonomy" id="554949"/>
    <lineage>
        <taxon>Bacteria</taxon>
        <taxon>Bacillati</taxon>
        <taxon>Bacillota</taxon>
        <taxon>Clostridia</taxon>
        <taxon>Eubacteriales</taxon>
        <taxon>Clostridiales Family XVII. Incertae Sedis</taxon>
        <taxon>Thermaerobacter</taxon>
    </lineage>
</organism>
<feature type="domain" description="Glycosyltransferase family 28 N-terminal" evidence="11">
    <location>
        <begin position="3"/>
        <end position="142"/>
    </location>
</feature>
<accession>A0ABZ0QQU2</accession>
<evidence type="ECO:0000256" key="10">
    <source>
        <dbReference type="HAMAP-Rule" id="MF_00033"/>
    </source>
</evidence>
<comment type="function">
    <text evidence="10">Cell wall formation. Catalyzes the transfer of a GlcNAc subunit on undecaprenyl-pyrophosphoryl-MurNAc-pentapeptide (lipid intermediate I) to form undecaprenyl-pyrophosphoryl-MurNAc-(pentapeptide)GlcNAc (lipid intermediate II).</text>
</comment>
<dbReference type="RefSeq" id="WP_318751323.1">
    <property type="nucleotide sequence ID" value="NZ_CP132508.1"/>
</dbReference>
<dbReference type="Proteomes" id="UP001304683">
    <property type="component" value="Chromosome"/>
</dbReference>
<dbReference type="SUPFAM" id="SSF53756">
    <property type="entry name" value="UDP-Glycosyltransferase/glycogen phosphorylase"/>
    <property type="match status" value="1"/>
</dbReference>
<dbReference type="PANTHER" id="PTHR21015">
    <property type="entry name" value="UDP-N-ACETYLGLUCOSAMINE--N-ACETYLMURAMYL-(PENTAPEPTIDE) PYROPHOSPHORYL-UNDECAPRENOL N-ACETYLGLUCOSAMINE TRANSFERASE 1"/>
    <property type="match status" value="1"/>
</dbReference>
<keyword evidence="5 10" id="KW-0133">Cell shape</keyword>
<dbReference type="Pfam" id="PF04101">
    <property type="entry name" value="Glyco_tran_28_C"/>
    <property type="match status" value="1"/>
</dbReference>
<dbReference type="CDD" id="cd03785">
    <property type="entry name" value="GT28_MurG"/>
    <property type="match status" value="1"/>
</dbReference>
<keyword evidence="1 10" id="KW-1003">Cell membrane</keyword>
<evidence type="ECO:0000256" key="4">
    <source>
        <dbReference type="ARBA" id="ARBA00022679"/>
    </source>
</evidence>
<feature type="binding site" evidence="10">
    <location>
        <begin position="10"/>
        <end position="12"/>
    </location>
    <ligand>
        <name>UDP-N-acetyl-alpha-D-glucosamine</name>
        <dbReference type="ChEBI" id="CHEBI:57705"/>
    </ligand>
</feature>
<proteinExistence type="inferred from homology"/>
<keyword evidence="6 10" id="KW-0573">Peptidoglycan synthesis</keyword>
<keyword evidence="2 10" id="KW-0132">Cell division</keyword>
<comment type="catalytic activity">
    <reaction evidence="10">
        <text>di-trans,octa-cis-undecaprenyl diphospho-N-acetyl-alpha-D-muramoyl-L-alanyl-D-glutamyl-meso-2,6-diaminopimeloyl-D-alanyl-D-alanine + UDP-N-acetyl-alpha-D-glucosamine = di-trans,octa-cis-undecaprenyl diphospho-[N-acetyl-alpha-D-glucosaminyl-(1-&gt;4)]-N-acetyl-alpha-D-muramoyl-L-alanyl-D-glutamyl-meso-2,6-diaminopimeloyl-D-alanyl-D-alanine + UDP + H(+)</text>
        <dbReference type="Rhea" id="RHEA:31227"/>
        <dbReference type="ChEBI" id="CHEBI:15378"/>
        <dbReference type="ChEBI" id="CHEBI:57705"/>
        <dbReference type="ChEBI" id="CHEBI:58223"/>
        <dbReference type="ChEBI" id="CHEBI:61387"/>
        <dbReference type="ChEBI" id="CHEBI:61388"/>
        <dbReference type="EC" id="2.4.1.227"/>
    </reaction>
</comment>
<keyword evidence="3 10" id="KW-0328">Glycosyltransferase</keyword>
<comment type="subcellular location">
    <subcellularLocation>
        <location evidence="10">Cell membrane</location>
        <topology evidence="10">Peripheral membrane protein</topology>
        <orientation evidence="10">Cytoplasmic side</orientation>
    </subcellularLocation>
</comment>
<evidence type="ECO:0000256" key="6">
    <source>
        <dbReference type="ARBA" id="ARBA00022984"/>
    </source>
</evidence>
<dbReference type="EMBL" id="CP132508">
    <property type="protein sequence ID" value="WPD19872.1"/>
    <property type="molecule type" value="Genomic_DNA"/>
</dbReference>
<evidence type="ECO:0000256" key="9">
    <source>
        <dbReference type="ARBA" id="ARBA00023316"/>
    </source>
</evidence>
<feature type="binding site" evidence="10">
    <location>
        <position position="196"/>
    </location>
    <ligand>
        <name>UDP-N-acetyl-alpha-D-glucosamine</name>
        <dbReference type="ChEBI" id="CHEBI:57705"/>
    </ligand>
</feature>
<evidence type="ECO:0000259" key="12">
    <source>
        <dbReference type="Pfam" id="PF04101"/>
    </source>
</evidence>
<evidence type="ECO:0000256" key="1">
    <source>
        <dbReference type="ARBA" id="ARBA00022475"/>
    </source>
</evidence>
<evidence type="ECO:0000256" key="2">
    <source>
        <dbReference type="ARBA" id="ARBA00022618"/>
    </source>
</evidence>
<dbReference type="HAMAP" id="MF_00033">
    <property type="entry name" value="MurG"/>
    <property type="match status" value="1"/>
</dbReference>
<dbReference type="InterPro" id="IPR007235">
    <property type="entry name" value="Glyco_trans_28_C"/>
</dbReference>
<dbReference type="InterPro" id="IPR004276">
    <property type="entry name" value="GlycoTrans_28_N"/>
</dbReference>
<feature type="binding site" evidence="10">
    <location>
        <position position="303"/>
    </location>
    <ligand>
        <name>UDP-N-acetyl-alpha-D-glucosamine</name>
        <dbReference type="ChEBI" id="CHEBI:57705"/>
    </ligand>
</feature>
<feature type="binding site" evidence="10">
    <location>
        <position position="166"/>
    </location>
    <ligand>
        <name>UDP-N-acetyl-alpha-D-glucosamine</name>
        <dbReference type="ChEBI" id="CHEBI:57705"/>
    </ligand>
</feature>
<dbReference type="NCBIfam" id="TIGR01133">
    <property type="entry name" value="murG"/>
    <property type="match status" value="1"/>
</dbReference>
<feature type="binding site" evidence="10">
    <location>
        <position position="258"/>
    </location>
    <ligand>
        <name>UDP-N-acetyl-alpha-D-glucosamine</name>
        <dbReference type="ChEBI" id="CHEBI:57705"/>
    </ligand>
</feature>
<dbReference type="Pfam" id="PF03033">
    <property type="entry name" value="Glyco_transf_28"/>
    <property type="match status" value="1"/>
</dbReference>
<keyword evidence="9 10" id="KW-0961">Cell wall biogenesis/degradation</keyword>
<dbReference type="GO" id="GO:0016757">
    <property type="term" value="F:glycosyltransferase activity"/>
    <property type="evidence" value="ECO:0007669"/>
    <property type="project" value="UniProtKB-KW"/>
</dbReference>
<dbReference type="EC" id="2.4.1.227" evidence="10"/>
<evidence type="ECO:0000256" key="5">
    <source>
        <dbReference type="ARBA" id="ARBA00022960"/>
    </source>
</evidence>
<dbReference type="InterPro" id="IPR006009">
    <property type="entry name" value="GlcNAc_MurG"/>
</dbReference>
<name>A0ABZ0QQU2_9FIRM</name>
<protein>
    <recommendedName>
        <fullName evidence="10">UDP-N-acetylglucosamine--N-acetylmuramyl-(pentapeptide) pyrophosphoryl-undecaprenol N-acetylglucosamine transferase</fullName>
        <ecNumber evidence="10">2.4.1.227</ecNumber>
    </recommendedName>
    <alternativeName>
        <fullName evidence="10">Undecaprenyl-PP-MurNAc-pentapeptide-UDPGlcNAc GlcNAc transferase</fullName>
    </alternativeName>
</protein>
<feature type="binding site" evidence="10">
    <location>
        <position position="124"/>
    </location>
    <ligand>
        <name>UDP-N-acetyl-alpha-D-glucosamine</name>
        <dbReference type="ChEBI" id="CHEBI:57705"/>
    </ligand>
</feature>